<dbReference type="Proteomes" id="UP000887576">
    <property type="component" value="Unplaced"/>
</dbReference>
<organism evidence="1 2">
    <name type="scientific">Panagrolaimus sp. JU765</name>
    <dbReference type="NCBI Taxonomy" id="591449"/>
    <lineage>
        <taxon>Eukaryota</taxon>
        <taxon>Metazoa</taxon>
        <taxon>Ecdysozoa</taxon>
        <taxon>Nematoda</taxon>
        <taxon>Chromadorea</taxon>
        <taxon>Rhabditida</taxon>
        <taxon>Tylenchina</taxon>
        <taxon>Panagrolaimomorpha</taxon>
        <taxon>Panagrolaimoidea</taxon>
        <taxon>Panagrolaimidae</taxon>
        <taxon>Panagrolaimus</taxon>
    </lineage>
</organism>
<accession>A0AC34PUW2</accession>
<sequence>MSDDEEKLIQQQRKMILALLGSAFVDPDAPKQVVDVIDYANCFDGGPRITQVRLDDTPMARLLMGFKIRNFDPPVLEYSQNDNKIWTATLRDGEKVYQGDGPDKQTAHHIAACFALEYLIEKGWAQNNEENSFMLPYDPKEALEFVRHQRHQLEKSAKFEVNPVSAICEYCQFRKLEFPSNEQFEDDGNNPATFFKCSVVFNGKTFTGTGQRKKTAKNAAFSCILSELRENGEWANFYLERQQNQAQKKENWTQRCLKYAESDQQAKTDNWE</sequence>
<proteinExistence type="predicted"/>
<protein>
    <submittedName>
        <fullName evidence="2">DRBM domain-containing protein</fullName>
    </submittedName>
</protein>
<dbReference type="WBParaSite" id="JU765_v2.g10169.t1">
    <property type="protein sequence ID" value="JU765_v2.g10169.t1"/>
    <property type="gene ID" value="JU765_v2.g10169"/>
</dbReference>
<reference evidence="2" key="1">
    <citation type="submission" date="2022-11" db="UniProtKB">
        <authorList>
            <consortium name="WormBaseParasite"/>
        </authorList>
    </citation>
    <scope>IDENTIFICATION</scope>
</reference>
<name>A0AC34PUW2_9BILA</name>
<evidence type="ECO:0000313" key="1">
    <source>
        <dbReference type="Proteomes" id="UP000887576"/>
    </source>
</evidence>
<evidence type="ECO:0000313" key="2">
    <source>
        <dbReference type="WBParaSite" id="JU765_v2.g10169.t1"/>
    </source>
</evidence>